<dbReference type="AlphaFoldDB" id="A0A0D0TUY3"/>
<dbReference type="EMBL" id="KN847905">
    <property type="protein sequence ID" value="KIR39708.1"/>
    <property type="molecule type" value="Genomic_DNA"/>
</dbReference>
<sequence>MSSSPSQSPGPESHVAIPAQSQIQPAQKIKGRKGKAGGTGKKGKVFVEDKKDLLSLMSSITSNKDSIRAEKVAKAKAHIEKGDGRTEKKNDGSLRKRQEKQKALEAAKAKLVEKQREKKRRRQGKEVVEEKPAKKRVEFA</sequence>
<feature type="region of interest" description="Disordered" evidence="1">
    <location>
        <begin position="1"/>
        <end position="45"/>
    </location>
</feature>
<evidence type="ECO:0000313" key="3">
    <source>
        <dbReference type="Proteomes" id="UP000053392"/>
    </source>
</evidence>
<feature type="compositionally biased region" description="Basic and acidic residues" evidence="1">
    <location>
        <begin position="124"/>
        <end position="140"/>
    </location>
</feature>
<name>A0A0D0TUY3_9TREE</name>
<feature type="region of interest" description="Disordered" evidence="1">
    <location>
        <begin position="72"/>
        <end position="140"/>
    </location>
</feature>
<dbReference type="HOGENOM" id="CLU_1835088_0_0_1"/>
<protein>
    <submittedName>
        <fullName evidence="2">Uncharacterized protein</fullName>
    </submittedName>
</protein>
<evidence type="ECO:0000256" key="1">
    <source>
        <dbReference type="SAM" id="MobiDB-lite"/>
    </source>
</evidence>
<reference evidence="2 3" key="1">
    <citation type="submission" date="2015-01" db="EMBL/GenBank/DDBJ databases">
        <title>The Genome Sequence of Cryptococcus gattii Ram5.</title>
        <authorList>
            <consortium name="The Broad Institute Genomics Platform"/>
            <person name="Cuomo C."/>
            <person name="Litvintseva A."/>
            <person name="Chen Y."/>
            <person name="Heitman J."/>
            <person name="Sun S."/>
            <person name="Springer D."/>
            <person name="Dromer F."/>
            <person name="Young S."/>
            <person name="Zeng Q."/>
            <person name="Gargeya S."/>
            <person name="Abouelleil A."/>
            <person name="Alvarado L."/>
            <person name="Chapman S.B."/>
            <person name="Gainer-Dewar J."/>
            <person name="Goldberg J."/>
            <person name="Griggs A."/>
            <person name="Gujja S."/>
            <person name="Hansen M."/>
            <person name="Howarth C."/>
            <person name="Imamovic A."/>
            <person name="Larimer J."/>
            <person name="Murphy C."/>
            <person name="Naylor J."/>
            <person name="Pearson M."/>
            <person name="Priest M."/>
            <person name="Roberts A."/>
            <person name="Saif S."/>
            <person name="Shea T."/>
            <person name="Sykes S."/>
            <person name="Wortman J."/>
            <person name="Nusbaum C."/>
            <person name="Birren B."/>
        </authorList>
    </citation>
    <scope>NUCLEOTIDE SEQUENCE [LARGE SCALE GENOMIC DNA]</scope>
    <source>
        <strain evidence="2 3">Ram5</strain>
    </source>
</reference>
<organism evidence="2 3">
    <name type="scientific">Cryptococcus deuterogattii Ram5</name>
    <dbReference type="NCBI Taxonomy" id="1296110"/>
    <lineage>
        <taxon>Eukaryota</taxon>
        <taxon>Fungi</taxon>
        <taxon>Dikarya</taxon>
        <taxon>Basidiomycota</taxon>
        <taxon>Agaricomycotina</taxon>
        <taxon>Tremellomycetes</taxon>
        <taxon>Tremellales</taxon>
        <taxon>Cryptococcaceae</taxon>
        <taxon>Cryptococcus</taxon>
        <taxon>Cryptococcus gattii species complex</taxon>
    </lineage>
</organism>
<gene>
    <name evidence="2" type="ORF">I313_04179</name>
</gene>
<dbReference type="OrthoDB" id="2576412at2759"/>
<accession>A0A0D0TUY3</accession>
<evidence type="ECO:0000313" key="2">
    <source>
        <dbReference type="EMBL" id="KIR39708.1"/>
    </source>
</evidence>
<dbReference type="Proteomes" id="UP000053392">
    <property type="component" value="Unassembled WGS sequence"/>
</dbReference>
<feature type="compositionally biased region" description="Basic and acidic residues" evidence="1">
    <location>
        <begin position="72"/>
        <end position="116"/>
    </location>
</feature>
<proteinExistence type="predicted"/>
<feature type="compositionally biased region" description="Low complexity" evidence="1">
    <location>
        <begin position="1"/>
        <end position="28"/>
    </location>
</feature>
<keyword evidence="3" id="KW-1185">Reference proteome</keyword>